<dbReference type="InterPro" id="IPR001647">
    <property type="entry name" value="HTH_TetR"/>
</dbReference>
<dbReference type="InterPro" id="IPR011075">
    <property type="entry name" value="TetR_C"/>
</dbReference>
<dbReference type="PANTHER" id="PTHR30055">
    <property type="entry name" value="HTH-TYPE TRANSCRIPTIONAL REGULATOR RUTR"/>
    <property type="match status" value="1"/>
</dbReference>
<reference evidence="7" key="1">
    <citation type="journal article" date="2014" name="Int. J. Syst. Evol. Microbiol.">
        <title>Complete genome sequence of Corynebacterium casei LMG S-19264T (=DSM 44701T), isolated from a smear-ripened cheese.</title>
        <authorList>
            <consortium name="US DOE Joint Genome Institute (JGI-PGF)"/>
            <person name="Walter F."/>
            <person name="Albersmeier A."/>
            <person name="Kalinowski J."/>
            <person name="Ruckert C."/>
        </authorList>
    </citation>
    <scope>NUCLEOTIDE SEQUENCE</scope>
    <source>
        <strain evidence="7">CGMCC 1.12919</strain>
    </source>
</reference>
<accession>A0A916XM51</accession>
<name>A0A916XM51_9HYPH</name>
<sequence length="236" mass="25398">MTLDGADRTGKLPAGGRTQAERRRSSDRRMIKAAMQLIAEKGVAGTSLAEIGIAAGYSRGLPAERFGTKLGLMEAVIDSMEAWFARHAPMAVGDSRGLAAVLARADAHVEGALRSPIATTVLYSLSLDSIQVFPELRRRAVALNDSFRAGFALHLREARQAGEIPASVDCDVAAALIVSLLRGIFMQWLTDRGHTDLAAVRPQLIMFITHALAGAPPAARTINRRARQRRPSGEHE</sequence>
<dbReference type="GO" id="GO:0000976">
    <property type="term" value="F:transcription cis-regulatory region binding"/>
    <property type="evidence" value="ECO:0007669"/>
    <property type="project" value="TreeGrafter"/>
</dbReference>
<dbReference type="Proteomes" id="UP000637002">
    <property type="component" value="Unassembled WGS sequence"/>
</dbReference>
<feature type="compositionally biased region" description="Basic and acidic residues" evidence="5">
    <location>
        <begin position="1"/>
        <end position="10"/>
    </location>
</feature>
<dbReference type="InterPro" id="IPR036271">
    <property type="entry name" value="Tet_transcr_reg_TetR-rel_C_sf"/>
</dbReference>
<reference evidence="7" key="2">
    <citation type="submission" date="2020-09" db="EMBL/GenBank/DDBJ databases">
        <authorList>
            <person name="Sun Q."/>
            <person name="Zhou Y."/>
        </authorList>
    </citation>
    <scope>NUCLEOTIDE SEQUENCE</scope>
    <source>
        <strain evidence="7">CGMCC 1.12919</strain>
    </source>
</reference>
<keyword evidence="8" id="KW-1185">Reference proteome</keyword>
<dbReference type="PANTHER" id="PTHR30055:SF234">
    <property type="entry name" value="HTH-TYPE TRANSCRIPTIONAL REGULATOR BETI"/>
    <property type="match status" value="1"/>
</dbReference>
<dbReference type="GO" id="GO:0003700">
    <property type="term" value="F:DNA-binding transcription factor activity"/>
    <property type="evidence" value="ECO:0007669"/>
    <property type="project" value="TreeGrafter"/>
</dbReference>
<evidence type="ECO:0000256" key="5">
    <source>
        <dbReference type="SAM" id="MobiDB-lite"/>
    </source>
</evidence>
<comment type="caution">
    <text evidence="7">The sequence shown here is derived from an EMBL/GenBank/DDBJ whole genome shotgun (WGS) entry which is preliminary data.</text>
</comment>
<evidence type="ECO:0000259" key="6">
    <source>
        <dbReference type="PROSITE" id="PS50977"/>
    </source>
</evidence>
<protein>
    <submittedName>
        <fullName evidence="7">TetR family transcriptional regulator</fullName>
    </submittedName>
</protein>
<dbReference type="InterPro" id="IPR009057">
    <property type="entry name" value="Homeodomain-like_sf"/>
</dbReference>
<evidence type="ECO:0000256" key="2">
    <source>
        <dbReference type="ARBA" id="ARBA00023125"/>
    </source>
</evidence>
<keyword evidence="1" id="KW-0805">Transcription regulation</keyword>
<gene>
    <name evidence="7" type="ORF">GCM10010994_46390</name>
</gene>
<keyword evidence="3" id="KW-0804">Transcription</keyword>
<feature type="domain" description="HTH tetR-type" evidence="6">
    <location>
        <begin position="24"/>
        <end position="84"/>
    </location>
</feature>
<dbReference type="Pfam" id="PF16925">
    <property type="entry name" value="TetR_C_13"/>
    <property type="match status" value="1"/>
</dbReference>
<evidence type="ECO:0000313" key="7">
    <source>
        <dbReference type="EMBL" id="GGC83226.1"/>
    </source>
</evidence>
<keyword evidence="2 4" id="KW-0238">DNA-binding</keyword>
<dbReference type="SUPFAM" id="SSF46689">
    <property type="entry name" value="Homeodomain-like"/>
    <property type="match status" value="1"/>
</dbReference>
<evidence type="ECO:0000256" key="4">
    <source>
        <dbReference type="PROSITE-ProRule" id="PRU00335"/>
    </source>
</evidence>
<feature type="DNA-binding region" description="H-T-H motif" evidence="4">
    <location>
        <begin position="47"/>
        <end position="66"/>
    </location>
</feature>
<proteinExistence type="predicted"/>
<evidence type="ECO:0000256" key="1">
    <source>
        <dbReference type="ARBA" id="ARBA00023015"/>
    </source>
</evidence>
<dbReference type="Gene3D" id="1.10.357.10">
    <property type="entry name" value="Tetracycline Repressor, domain 2"/>
    <property type="match status" value="1"/>
</dbReference>
<evidence type="ECO:0000313" key="8">
    <source>
        <dbReference type="Proteomes" id="UP000637002"/>
    </source>
</evidence>
<dbReference type="InterPro" id="IPR050109">
    <property type="entry name" value="HTH-type_TetR-like_transc_reg"/>
</dbReference>
<dbReference type="Pfam" id="PF00440">
    <property type="entry name" value="TetR_N"/>
    <property type="match status" value="1"/>
</dbReference>
<dbReference type="PROSITE" id="PS50977">
    <property type="entry name" value="HTH_TETR_2"/>
    <property type="match status" value="1"/>
</dbReference>
<evidence type="ECO:0000256" key="3">
    <source>
        <dbReference type="ARBA" id="ARBA00023163"/>
    </source>
</evidence>
<dbReference type="EMBL" id="BMGG01000009">
    <property type="protein sequence ID" value="GGC83226.1"/>
    <property type="molecule type" value="Genomic_DNA"/>
</dbReference>
<feature type="region of interest" description="Disordered" evidence="5">
    <location>
        <begin position="1"/>
        <end position="27"/>
    </location>
</feature>
<dbReference type="RefSeq" id="WP_188611560.1">
    <property type="nucleotide sequence ID" value="NZ_BMGG01000009.1"/>
</dbReference>
<dbReference type="SUPFAM" id="SSF48498">
    <property type="entry name" value="Tetracyclin repressor-like, C-terminal domain"/>
    <property type="match status" value="1"/>
</dbReference>
<organism evidence="7 8">
    <name type="scientific">Chelatococcus reniformis</name>
    <dbReference type="NCBI Taxonomy" id="1494448"/>
    <lineage>
        <taxon>Bacteria</taxon>
        <taxon>Pseudomonadati</taxon>
        <taxon>Pseudomonadota</taxon>
        <taxon>Alphaproteobacteria</taxon>
        <taxon>Hyphomicrobiales</taxon>
        <taxon>Chelatococcaceae</taxon>
        <taxon>Chelatococcus</taxon>
    </lineage>
</organism>
<dbReference type="AlphaFoldDB" id="A0A916XM51"/>